<sequence length="388" mass="43465">MAQPTGFSDGTNKVCKLNRALYGLTRSPRWWFDTLKPAMEALGFTVFNSELYLFKNDEGIVALVYIDDVLLAGPDLAKVRHVGGLLGEKFAIKHLGAAISFLGHDIYRDRSNRMIFLGQQTYTKSLLEKLNYSDLNGVATPWPSGFQLSTDWEPDLLRQKEYQELTGSTNYLAVHTRPDIAYTCNRLSEANKGPDKAHWTLAKHLMRYIKATESYCLALGGSQYTKNLSLLAFSDAAFADILPSRRSTGGYVVFVAGAPVLWKSKKQTFVTTSSTEAEFVNLTPAAKALQWVGDILTDFGQQQPAPLLLFTDSQNARTICLNPHKKARARHLDIRYKWIIEQVEDKVFTLQHIPAAEMAADGLTKPLTKALHQRFVHLLGLKRVPQSK</sequence>
<organism evidence="4 5">
    <name type="scientific">Niveomyces insectorum RCEF 264</name>
    <dbReference type="NCBI Taxonomy" id="1081102"/>
    <lineage>
        <taxon>Eukaryota</taxon>
        <taxon>Fungi</taxon>
        <taxon>Dikarya</taxon>
        <taxon>Ascomycota</taxon>
        <taxon>Pezizomycotina</taxon>
        <taxon>Sordariomycetes</taxon>
        <taxon>Hypocreomycetidae</taxon>
        <taxon>Hypocreales</taxon>
        <taxon>Cordycipitaceae</taxon>
        <taxon>Niveomyces</taxon>
    </lineage>
</organism>
<proteinExistence type="predicted"/>
<dbReference type="Pfam" id="PF07727">
    <property type="entry name" value="RVT_2"/>
    <property type="match status" value="1"/>
</dbReference>
<evidence type="ECO:0000256" key="1">
    <source>
        <dbReference type="ARBA" id="ARBA00004173"/>
    </source>
</evidence>
<evidence type="ECO:0000313" key="5">
    <source>
        <dbReference type="Proteomes" id="UP000076874"/>
    </source>
</evidence>
<evidence type="ECO:0000256" key="2">
    <source>
        <dbReference type="ARBA" id="ARBA00023128"/>
    </source>
</evidence>
<dbReference type="Proteomes" id="UP000076874">
    <property type="component" value="Unassembled WGS sequence"/>
</dbReference>
<keyword evidence="4" id="KW-0808">Transferase</keyword>
<dbReference type="AlphaFoldDB" id="A0A167TTB4"/>
<dbReference type="InterPro" id="IPR043502">
    <property type="entry name" value="DNA/RNA_pol_sf"/>
</dbReference>
<keyword evidence="5" id="KW-1185">Reference proteome</keyword>
<evidence type="ECO:0000313" key="4">
    <source>
        <dbReference type="EMBL" id="OAA60925.1"/>
    </source>
</evidence>
<keyword evidence="4" id="KW-0548">Nucleotidyltransferase</keyword>
<comment type="caution">
    <text evidence="4">The sequence shown here is derived from an EMBL/GenBank/DDBJ whole genome shotgun (WGS) entry which is preliminary data.</text>
</comment>
<feature type="domain" description="Reverse transcriptase Ty1/copia-type" evidence="3">
    <location>
        <begin position="1"/>
        <end position="141"/>
    </location>
</feature>
<comment type="subcellular location">
    <subcellularLocation>
        <location evidence="1">Mitochondrion</location>
    </subcellularLocation>
</comment>
<dbReference type="InterPro" id="IPR013103">
    <property type="entry name" value="RVT_2"/>
</dbReference>
<dbReference type="STRING" id="1081102.A0A167TTB4"/>
<dbReference type="SUPFAM" id="SSF56672">
    <property type="entry name" value="DNA/RNA polymerases"/>
    <property type="match status" value="1"/>
</dbReference>
<evidence type="ECO:0000259" key="3">
    <source>
        <dbReference type="Pfam" id="PF07727"/>
    </source>
</evidence>
<dbReference type="PANTHER" id="PTHR11439:SF440">
    <property type="entry name" value="INTEGRASE CATALYTIC DOMAIN-CONTAINING PROTEIN"/>
    <property type="match status" value="1"/>
</dbReference>
<dbReference type="GO" id="GO:0005739">
    <property type="term" value="C:mitochondrion"/>
    <property type="evidence" value="ECO:0007669"/>
    <property type="project" value="UniProtKB-SubCell"/>
</dbReference>
<dbReference type="GO" id="GO:0003964">
    <property type="term" value="F:RNA-directed DNA polymerase activity"/>
    <property type="evidence" value="ECO:0007669"/>
    <property type="project" value="UniProtKB-KW"/>
</dbReference>
<dbReference type="CDD" id="cd09272">
    <property type="entry name" value="RNase_HI_RT_Ty1"/>
    <property type="match status" value="1"/>
</dbReference>
<dbReference type="OrthoDB" id="5151897at2759"/>
<name>A0A167TTB4_9HYPO</name>
<dbReference type="EMBL" id="AZHD01000008">
    <property type="protein sequence ID" value="OAA60925.1"/>
    <property type="molecule type" value="Genomic_DNA"/>
</dbReference>
<protein>
    <submittedName>
        <fullName evidence="4">Reverse transcriptase, RNA-dependent DNA polymerase</fullName>
    </submittedName>
</protein>
<dbReference type="PANTHER" id="PTHR11439">
    <property type="entry name" value="GAG-POL-RELATED RETROTRANSPOSON"/>
    <property type="match status" value="1"/>
</dbReference>
<reference evidence="4 5" key="1">
    <citation type="journal article" date="2016" name="Genome Biol. Evol.">
        <title>Divergent and convergent evolution of fungal pathogenicity.</title>
        <authorList>
            <person name="Shang Y."/>
            <person name="Xiao G."/>
            <person name="Zheng P."/>
            <person name="Cen K."/>
            <person name="Zhan S."/>
            <person name="Wang C."/>
        </authorList>
    </citation>
    <scope>NUCLEOTIDE SEQUENCE [LARGE SCALE GENOMIC DNA]</scope>
    <source>
        <strain evidence="4 5">RCEF 264</strain>
    </source>
</reference>
<gene>
    <name evidence="4" type="ORF">SPI_04949</name>
</gene>
<keyword evidence="4" id="KW-0695">RNA-directed DNA polymerase</keyword>
<accession>A0A167TTB4</accession>
<keyword evidence="2" id="KW-0496">Mitochondrion</keyword>